<proteinExistence type="predicted"/>
<evidence type="ECO:0000313" key="2">
    <source>
        <dbReference type="Proteomes" id="UP000660675"/>
    </source>
</evidence>
<accession>A0ABQ2W4D1</accession>
<dbReference type="EMBL" id="BMTF01000012">
    <property type="protein sequence ID" value="GGV88172.1"/>
    <property type="molecule type" value="Genomic_DNA"/>
</dbReference>
<dbReference type="Proteomes" id="UP000660675">
    <property type="component" value="Unassembled WGS sequence"/>
</dbReference>
<reference evidence="2" key="1">
    <citation type="journal article" date="2019" name="Int. J. Syst. Evol. Microbiol.">
        <title>The Global Catalogue of Microorganisms (GCM) 10K type strain sequencing project: providing services to taxonomists for standard genome sequencing and annotation.</title>
        <authorList>
            <consortium name="The Broad Institute Genomics Platform"/>
            <consortium name="The Broad Institute Genome Sequencing Center for Infectious Disease"/>
            <person name="Wu L."/>
            <person name="Ma J."/>
        </authorList>
    </citation>
    <scope>NUCLEOTIDE SEQUENCE [LARGE SCALE GENOMIC DNA]</scope>
    <source>
        <strain evidence="2">JCM 4376</strain>
    </source>
</reference>
<organism evidence="1 2">
    <name type="scientific">Streptomyces gelaticus</name>
    <dbReference type="NCBI Taxonomy" id="285446"/>
    <lineage>
        <taxon>Bacteria</taxon>
        <taxon>Bacillati</taxon>
        <taxon>Actinomycetota</taxon>
        <taxon>Actinomycetes</taxon>
        <taxon>Kitasatosporales</taxon>
        <taxon>Streptomycetaceae</taxon>
        <taxon>Streptomyces</taxon>
    </lineage>
</organism>
<protein>
    <submittedName>
        <fullName evidence="1">Uncharacterized protein</fullName>
    </submittedName>
</protein>
<keyword evidence="2" id="KW-1185">Reference proteome</keyword>
<gene>
    <name evidence="1" type="ORF">GCM10015535_38890</name>
</gene>
<comment type="caution">
    <text evidence="1">The sequence shown here is derived from an EMBL/GenBank/DDBJ whole genome shotgun (WGS) entry which is preliminary data.</text>
</comment>
<evidence type="ECO:0000313" key="1">
    <source>
        <dbReference type="EMBL" id="GGV88172.1"/>
    </source>
</evidence>
<sequence>MLIQQVWPVRPRRLHFGRRAPSSSLSEPARIEDGAARQTGGPVLRVGAWGRMTYRLLPRCGAG</sequence>
<name>A0ABQ2W4D1_9ACTN</name>